<feature type="non-terminal residue" evidence="2">
    <location>
        <position position="62"/>
    </location>
</feature>
<reference evidence="2" key="1">
    <citation type="submission" date="2014-12" db="EMBL/GenBank/DDBJ databases">
        <title>Insight into the proteome of Arion vulgaris.</title>
        <authorList>
            <person name="Aradska J."/>
            <person name="Bulat T."/>
            <person name="Smidak R."/>
            <person name="Sarate P."/>
            <person name="Gangsoo J."/>
            <person name="Sialana F."/>
            <person name="Bilban M."/>
            <person name="Lubec G."/>
        </authorList>
    </citation>
    <scope>NUCLEOTIDE SEQUENCE</scope>
    <source>
        <tissue evidence="2">Skin</tissue>
    </source>
</reference>
<dbReference type="EMBL" id="HACG01011786">
    <property type="protein sequence ID" value="CEK58651.1"/>
    <property type="molecule type" value="Transcribed_RNA"/>
</dbReference>
<feature type="region of interest" description="Disordered" evidence="1">
    <location>
        <begin position="1"/>
        <end position="30"/>
    </location>
</feature>
<evidence type="ECO:0000256" key="1">
    <source>
        <dbReference type="SAM" id="MobiDB-lite"/>
    </source>
</evidence>
<protein>
    <submittedName>
        <fullName evidence="2">Uncharacterized protein</fullName>
    </submittedName>
</protein>
<dbReference type="AlphaFoldDB" id="A0A0B6YS96"/>
<proteinExistence type="predicted"/>
<organism evidence="2">
    <name type="scientific">Arion vulgaris</name>
    <dbReference type="NCBI Taxonomy" id="1028688"/>
    <lineage>
        <taxon>Eukaryota</taxon>
        <taxon>Metazoa</taxon>
        <taxon>Spiralia</taxon>
        <taxon>Lophotrochozoa</taxon>
        <taxon>Mollusca</taxon>
        <taxon>Gastropoda</taxon>
        <taxon>Heterobranchia</taxon>
        <taxon>Euthyneura</taxon>
        <taxon>Panpulmonata</taxon>
        <taxon>Eupulmonata</taxon>
        <taxon>Stylommatophora</taxon>
        <taxon>Helicina</taxon>
        <taxon>Arionoidea</taxon>
        <taxon>Arionidae</taxon>
        <taxon>Arion</taxon>
    </lineage>
</organism>
<accession>A0A0B6YS96</accession>
<evidence type="ECO:0000313" key="2">
    <source>
        <dbReference type="EMBL" id="CEK58651.1"/>
    </source>
</evidence>
<sequence length="62" mass="7111">MKLQSYNDHTTSQDNQQQLSGSINGYPTNQNKKDELLSLVKIEEIETIKSSENFELPSSVYF</sequence>
<name>A0A0B6YS96_9EUPU</name>
<gene>
    <name evidence="2" type="primary">ORF33780</name>
</gene>